<organism evidence="4 5">
    <name type="scientific">Spodoptera exigua</name>
    <name type="common">Beet armyworm</name>
    <name type="synonym">Noctua fulgens</name>
    <dbReference type="NCBI Taxonomy" id="7107"/>
    <lineage>
        <taxon>Eukaryota</taxon>
        <taxon>Metazoa</taxon>
        <taxon>Ecdysozoa</taxon>
        <taxon>Arthropoda</taxon>
        <taxon>Hexapoda</taxon>
        <taxon>Insecta</taxon>
        <taxon>Pterygota</taxon>
        <taxon>Neoptera</taxon>
        <taxon>Endopterygota</taxon>
        <taxon>Lepidoptera</taxon>
        <taxon>Glossata</taxon>
        <taxon>Ditrysia</taxon>
        <taxon>Noctuoidea</taxon>
        <taxon>Noctuidae</taxon>
        <taxon>Amphipyrinae</taxon>
        <taxon>Spodoptera</taxon>
    </lineage>
</organism>
<evidence type="ECO:0000259" key="3">
    <source>
        <dbReference type="PROSITE" id="PS50086"/>
    </source>
</evidence>
<dbReference type="PANTHER" id="PTHR47219:SF15">
    <property type="entry name" value="TBC1 DOMAIN FAMILY MEMBER 12 ISOFORM X1"/>
    <property type="match status" value="1"/>
</dbReference>
<dbReference type="SMART" id="SM00164">
    <property type="entry name" value="TBC"/>
    <property type="match status" value="1"/>
</dbReference>
<dbReference type="PROSITE" id="PS50086">
    <property type="entry name" value="TBC_RABGAP"/>
    <property type="match status" value="1"/>
</dbReference>
<name>A0A835G9A3_SPOEX</name>
<dbReference type="InterPro" id="IPR049012">
    <property type="entry name" value="Mutator_transp_dom"/>
</dbReference>
<dbReference type="GO" id="GO:0031410">
    <property type="term" value="C:cytoplasmic vesicle"/>
    <property type="evidence" value="ECO:0007669"/>
    <property type="project" value="UniProtKB-ARBA"/>
</dbReference>
<reference evidence="4" key="1">
    <citation type="submission" date="2020-08" db="EMBL/GenBank/DDBJ databases">
        <title>Spodoptera exigua strain:BAW_Kor-Di-RS1 Genome sequencing and assembly.</title>
        <authorList>
            <person name="Kim J."/>
            <person name="Nam H.Y."/>
            <person name="Kwon M."/>
            <person name="Choi J.H."/>
            <person name="Cho S.R."/>
            <person name="Kim G.-H."/>
        </authorList>
    </citation>
    <scope>NUCLEOTIDE SEQUENCE</scope>
    <source>
        <strain evidence="4">BAW_Kor-Di-RS1</strain>
        <tissue evidence="4">Whole-body</tissue>
    </source>
</reference>
<dbReference type="Pfam" id="PF20700">
    <property type="entry name" value="Mutator"/>
    <property type="match status" value="1"/>
</dbReference>
<dbReference type="GO" id="GO:0005096">
    <property type="term" value="F:GTPase activator activity"/>
    <property type="evidence" value="ECO:0007669"/>
    <property type="project" value="TreeGrafter"/>
</dbReference>
<dbReference type="SUPFAM" id="SSF47923">
    <property type="entry name" value="Ypt/Rab-GAP domain of gyp1p"/>
    <property type="match status" value="2"/>
</dbReference>
<keyword evidence="1" id="KW-0175">Coiled coil</keyword>
<feature type="domain" description="Rab-GAP TBC" evidence="3">
    <location>
        <begin position="870"/>
        <end position="1144"/>
    </location>
</feature>
<dbReference type="InterPro" id="IPR000195">
    <property type="entry name" value="Rab-GAP-TBC_dom"/>
</dbReference>
<keyword evidence="5" id="KW-1185">Reference proteome</keyword>
<dbReference type="GO" id="GO:0005773">
    <property type="term" value="C:vacuole"/>
    <property type="evidence" value="ECO:0007669"/>
    <property type="project" value="UniProtKB-ARBA"/>
</dbReference>
<evidence type="ECO:0000256" key="1">
    <source>
        <dbReference type="SAM" id="Coils"/>
    </source>
</evidence>
<protein>
    <recommendedName>
        <fullName evidence="3">Rab-GAP TBC domain-containing protein</fullName>
    </recommendedName>
</protein>
<dbReference type="FunFam" id="1.10.472.80:FF:000006">
    <property type="entry name" value="TBC1 domain family member 14"/>
    <property type="match status" value="1"/>
</dbReference>
<feature type="compositionally biased region" description="Polar residues" evidence="2">
    <location>
        <begin position="967"/>
        <end position="977"/>
    </location>
</feature>
<dbReference type="AlphaFoldDB" id="A0A835G9A3"/>
<dbReference type="Gene3D" id="1.10.8.270">
    <property type="entry name" value="putative rabgap domain of human tbc1 domain family member 14 like domains"/>
    <property type="match status" value="1"/>
</dbReference>
<dbReference type="EMBL" id="JACKWZ010000267">
    <property type="protein sequence ID" value="KAF9410336.1"/>
    <property type="molecule type" value="Genomic_DNA"/>
</dbReference>
<comment type="caution">
    <text evidence="4">The sequence shown here is derived from an EMBL/GenBank/DDBJ whole genome shotgun (WGS) entry which is preliminary data.</text>
</comment>
<gene>
    <name evidence="4" type="ORF">HW555_010553</name>
</gene>
<feature type="region of interest" description="Disordered" evidence="2">
    <location>
        <begin position="150"/>
        <end position="177"/>
    </location>
</feature>
<evidence type="ECO:0000313" key="4">
    <source>
        <dbReference type="EMBL" id="KAF9410336.1"/>
    </source>
</evidence>
<dbReference type="PANTHER" id="PTHR47219">
    <property type="entry name" value="RAB GTPASE-ACTIVATING PROTEIN 1-LIKE"/>
    <property type="match status" value="1"/>
</dbReference>
<dbReference type="GO" id="GO:0031267">
    <property type="term" value="F:small GTPase binding"/>
    <property type="evidence" value="ECO:0007669"/>
    <property type="project" value="TreeGrafter"/>
</dbReference>
<dbReference type="Proteomes" id="UP000648187">
    <property type="component" value="Unassembled WGS sequence"/>
</dbReference>
<dbReference type="GO" id="GO:0016192">
    <property type="term" value="P:vesicle-mediated transport"/>
    <property type="evidence" value="ECO:0007669"/>
    <property type="project" value="UniProtKB-ARBA"/>
</dbReference>
<feature type="coiled-coil region" evidence="1">
    <location>
        <begin position="824"/>
        <end position="851"/>
    </location>
</feature>
<dbReference type="Gene3D" id="1.10.10.750">
    <property type="entry name" value="Ypt/Rab-GAP domain of gyp1p, domain 1"/>
    <property type="match status" value="1"/>
</dbReference>
<dbReference type="FunFam" id="1.10.8.270:FF:000008">
    <property type="entry name" value="Putative TBC1 domain family member 14"/>
    <property type="match status" value="1"/>
</dbReference>
<evidence type="ECO:0000313" key="5">
    <source>
        <dbReference type="Proteomes" id="UP000648187"/>
    </source>
</evidence>
<dbReference type="Gene3D" id="1.10.472.80">
    <property type="entry name" value="Ypt/Rab-GAP domain of gyp1p, domain 3"/>
    <property type="match status" value="1"/>
</dbReference>
<feature type="region of interest" description="Disordered" evidence="2">
    <location>
        <begin position="955"/>
        <end position="981"/>
    </location>
</feature>
<accession>A0A835G9A3</accession>
<evidence type="ECO:0000256" key="2">
    <source>
        <dbReference type="SAM" id="MobiDB-lite"/>
    </source>
</evidence>
<sequence>MDWHNVVATCAEHNTENVLDTEPSRLEVHEQIDASRTCGCTLNSRLLHHAMTKYGLLKSNNDVKAKIIANIDTVYVEISINIQHVNKRQPVDYDSDSAFLSEVDVCLRGVFPWKSNSSKNHDAPSSVVSWRLFGSKSSGNLAAKTLNSEAQKTLTPASSLANTPHHHKRQGSSASEKQFEDLVASSIALIQHDRPSNLPAKCTEEALRHKAEHARMVEAARRRVEREAAARHARMQESLRLEERLARHAKEWTQNILPEWNNTNENDALPNYAELQNVLPANADTNDTNILQNDGIPAATISSQCSSDKISTVMTIESPTEAPIEPEVQDIGHRIIDVNHFVTELIKFSEHKSLFNCGLATLKFESEHRVGLQSEFTYVCSLCGYKNKIKSSLADVNKDAVAGFMAAGCGQAQLNQFLSGVGLPNMSDFTYNKMHNDICDDWEETAWDEMKKAGDREKEAALKEGSVNKDGIPLIDVIVDGCWCKRSYRSNYAALSGCAAIIGRRFGQVLYMCVKNKYCCICARAEKKKETPKKHDCYKNFNGASAAMESTIITEGFKQSLDMHGLIYSRFIADGDSSTYAKIINARPYPDITVTKIYCRNHLLRNYSNKLLQLASNTQYAIADRKNLTQKKILRSRKYICDAIKLHKETKNENGLYIDINASIFHAFDIHENCNRQLCQHMGLDETNPFFGSLLWQKIKTVVAQLADKAHSLIEDVDSNLVERFNGVIAKMVGGKRVNYAQRRSYQARCAGALISFNTGKLLSTVQRKVYGTSPRLSIKKHENAINAKRLKAKLNIRKKNRTLVPRTLNLDYGEVVDKPDLDKDTLEKAKKTFVQNLSKTNEERNEIEKRTILQSEKNSKRTLELWWSGLPPAVRGKVWQLAIENKLKITHDMYQDYVAKAKQRLHEAQLRRKRLKVNRNDTCSCQKEKATEQKEKLGKIDDILAKTDDRIKTDEEKPRLGIPRNYSEQNLKSQATDAGPQKCCSKSNPNLLDYSDECSMELIQLDIARTFPHLCIFQPGGPYFDVLHELLAAYVCYRPDIGYVQGMSFIAAVLILNMEAPQAFVCFANLLDGPVLRAAFTRDGATMQRLWKAYTTLLRHNLPSLADIVAPELYLLEWLYTAFAKAMPLDAACRVWDVFLRDGDTFLFNTALGVLHLYQDELKDMDFISAAQFLTKLPEDLDTEALFKSISAVSLTLDGMSFEELASCCEVDTTLDDDVTGYR</sequence>
<dbReference type="InterPro" id="IPR050302">
    <property type="entry name" value="Rab_GAP_TBC_domain"/>
</dbReference>
<dbReference type="Pfam" id="PF00566">
    <property type="entry name" value="RabGAP-TBC"/>
    <property type="match status" value="1"/>
</dbReference>
<proteinExistence type="predicted"/>
<feature type="compositionally biased region" description="Polar residues" evidence="2">
    <location>
        <begin position="150"/>
        <end position="162"/>
    </location>
</feature>
<dbReference type="InterPro" id="IPR035969">
    <property type="entry name" value="Rab-GAP_TBC_sf"/>
</dbReference>